<reference evidence="2" key="1">
    <citation type="journal article" date="2022" name="Mol. Ecol. Resour.">
        <title>The genomes of chicory, endive, great burdock and yacon provide insights into Asteraceae palaeo-polyploidization history and plant inulin production.</title>
        <authorList>
            <person name="Fan W."/>
            <person name="Wang S."/>
            <person name="Wang H."/>
            <person name="Wang A."/>
            <person name="Jiang F."/>
            <person name="Liu H."/>
            <person name="Zhao H."/>
            <person name="Xu D."/>
            <person name="Zhang Y."/>
        </authorList>
    </citation>
    <scope>NUCLEOTIDE SEQUENCE [LARGE SCALE GENOMIC DNA]</scope>
    <source>
        <strain evidence="2">cv. Yunnan</strain>
    </source>
</reference>
<comment type="caution">
    <text evidence="1">The sequence shown here is derived from an EMBL/GenBank/DDBJ whole genome shotgun (WGS) entry which is preliminary data.</text>
</comment>
<evidence type="ECO:0000313" key="2">
    <source>
        <dbReference type="Proteomes" id="UP001056120"/>
    </source>
</evidence>
<accession>A0ACB9B309</accession>
<dbReference type="EMBL" id="CM042040">
    <property type="protein sequence ID" value="KAI3716473.1"/>
    <property type="molecule type" value="Genomic_DNA"/>
</dbReference>
<evidence type="ECO:0000313" key="1">
    <source>
        <dbReference type="EMBL" id="KAI3716473.1"/>
    </source>
</evidence>
<dbReference type="Proteomes" id="UP001056120">
    <property type="component" value="Linkage Group LG23"/>
</dbReference>
<reference evidence="1 2" key="2">
    <citation type="journal article" date="2022" name="Mol. Ecol. Resour.">
        <title>The genomes of chicory, endive, great burdock and yacon provide insights into Asteraceae paleo-polyploidization history and plant inulin production.</title>
        <authorList>
            <person name="Fan W."/>
            <person name="Wang S."/>
            <person name="Wang H."/>
            <person name="Wang A."/>
            <person name="Jiang F."/>
            <person name="Liu H."/>
            <person name="Zhao H."/>
            <person name="Xu D."/>
            <person name="Zhang Y."/>
        </authorList>
    </citation>
    <scope>NUCLEOTIDE SEQUENCE [LARGE SCALE GENOMIC DNA]</scope>
    <source>
        <strain evidence="2">cv. Yunnan</strain>
        <tissue evidence="1">Leaves</tissue>
    </source>
</reference>
<organism evidence="1 2">
    <name type="scientific">Smallanthus sonchifolius</name>
    <dbReference type="NCBI Taxonomy" id="185202"/>
    <lineage>
        <taxon>Eukaryota</taxon>
        <taxon>Viridiplantae</taxon>
        <taxon>Streptophyta</taxon>
        <taxon>Embryophyta</taxon>
        <taxon>Tracheophyta</taxon>
        <taxon>Spermatophyta</taxon>
        <taxon>Magnoliopsida</taxon>
        <taxon>eudicotyledons</taxon>
        <taxon>Gunneridae</taxon>
        <taxon>Pentapetalae</taxon>
        <taxon>asterids</taxon>
        <taxon>campanulids</taxon>
        <taxon>Asterales</taxon>
        <taxon>Asteraceae</taxon>
        <taxon>Asteroideae</taxon>
        <taxon>Heliantheae alliance</taxon>
        <taxon>Millerieae</taxon>
        <taxon>Smallanthus</taxon>
    </lineage>
</organism>
<proteinExistence type="predicted"/>
<keyword evidence="2" id="KW-1185">Reference proteome</keyword>
<gene>
    <name evidence="1" type="ORF">L1987_67374</name>
</gene>
<sequence length="559" mass="62436">MAEVVHTDLVEQILIRLDVEDLIRCKSVCKSWYSLITSMGFINRHMNHSCDKDPYMYSDKLDHRRIILVNGNPSRLYNDHHLVGSSNDLVCISAFSSKLLVGNPLTREVRQLELPPWISLPLCWGFGYDSSKDDYNVIVGSAKDENMKKLIVSYDLSKERFTEIPQPSDSRYKTRRGALLSTAYHLGLLQNSTSHSKRSAIHCLPSLTHYICSEIRHSEATMASSMVRRLKLGSQGLVVSAQGLGCMGMSMYYGPPKPEPDMIKLIRHAVDSGVTFIDTSDFYGPHTNEILIGKALKGGYREKVQIATKFGIRMIDGKADIRGDPGIDNRVPIEVTVCLLLFLCVTTLMSITKGIPSMGELKKLVEEGKVKYVGLSEACVSTIRRAHAVHPITAIQPEWSLWTRDVEKEIVPTCRELGIGIVTYAPLGKGFLANGLKLAERLTERDFRKTNPRFENAEHNKIVFERINEMATRKGCTAAQLALSWVHHQGTDVVPIPGTTKIENLNQNIGALSVQLTPAEMVELESYASSDVVKGDRYASTHYTWENSDTPPLSSWKGI</sequence>
<name>A0ACB9B309_9ASTR</name>
<protein>
    <submittedName>
        <fullName evidence="1">Uncharacterized protein</fullName>
    </submittedName>
</protein>